<evidence type="ECO:0000256" key="1">
    <source>
        <dbReference type="SAM" id="MobiDB-lite"/>
    </source>
</evidence>
<organism evidence="2 3">
    <name type="scientific">Xanthomonas arboricola</name>
    <dbReference type="NCBI Taxonomy" id="56448"/>
    <lineage>
        <taxon>Bacteria</taxon>
        <taxon>Pseudomonadati</taxon>
        <taxon>Pseudomonadota</taxon>
        <taxon>Gammaproteobacteria</taxon>
        <taxon>Lysobacterales</taxon>
        <taxon>Lysobacteraceae</taxon>
        <taxon>Xanthomonas</taxon>
    </lineage>
</organism>
<comment type="caution">
    <text evidence="2">The sequence shown here is derived from an EMBL/GenBank/DDBJ whole genome shotgun (WGS) entry which is preliminary data.</text>
</comment>
<proteinExistence type="predicted"/>
<feature type="compositionally biased region" description="Low complexity" evidence="1">
    <location>
        <begin position="40"/>
        <end position="51"/>
    </location>
</feature>
<feature type="region of interest" description="Disordered" evidence="1">
    <location>
        <begin position="37"/>
        <end position="80"/>
    </location>
</feature>
<gene>
    <name evidence="2" type="ORF">XarjCFBP7645_17820</name>
</gene>
<reference evidence="2 3" key="1">
    <citation type="submission" date="2016-08" db="EMBL/GenBank/DDBJ databases">
        <title>Evolution of the type three secretion system and type three effector repertoires in Xanthomonas.</title>
        <authorList>
            <person name="Merda D."/>
            <person name="Briand M."/>
            <person name="Bosis E."/>
            <person name="Rousseau C."/>
            <person name="Portier P."/>
            <person name="Jacques M.-A."/>
            <person name="Fischer-Le Saux M."/>
        </authorList>
    </citation>
    <scope>NUCLEOTIDE SEQUENCE [LARGE SCALE GENOMIC DNA]</scope>
    <source>
        <strain evidence="2 3">CFBP 7645</strain>
    </source>
</reference>
<dbReference type="AlphaFoldDB" id="A0A2S7AB38"/>
<evidence type="ECO:0000313" key="3">
    <source>
        <dbReference type="Proteomes" id="UP000239204"/>
    </source>
</evidence>
<protein>
    <submittedName>
        <fullName evidence="2">Uncharacterized protein</fullName>
    </submittedName>
</protein>
<sequence length="80" mass="8565">MGVLPCHRKARTITAGHGKNCCHRPGLTFPSMRTAWPRQAASAGVTAAPGAGRDGGHRRPQPSRLKLAPRNFPHARIHGV</sequence>
<name>A0A2S7AB38_9XANT</name>
<evidence type="ECO:0000313" key="2">
    <source>
        <dbReference type="EMBL" id="PPU06380.1"/>
    </source>
</evidence>
<accession>A0A2S7AB38</accession>
<dbReference type="Proteomes" id="UP000239204">
    <property type="component" value="Unassembled WGS sequence"/>
</dbReference>
<dbReference type="EMBL" id="MIGY01000003">
    <property type="protein sequence ID" value="PPU06380.1"/>
    <property type="molecule type" value="Genomic_DNA"/>
</dbReference>